<evidence type="ECO:0000259" key="10">
    <source>
        <dbReference type="Pfam" id="PF13193"/>
    </source>
</evidence>
<dbReference type="GO" id="GO:0004467">
    <property type="term" value="F:long-chain fatty acid-CoA ligase activity"/>
    <property type="evidence" value="ECO:0007669"/>
    <property type="project" value="UniProtKB-EC"/>
</dbReference>
<gene>
    <name evidence="11" type="primary">fadD</name>
    <name evidence="11" type="ORF">MBHS_01954</name>
</gene>
<dbReference type="InterPro" id="IPR050237">
    <property type="entry name" value="ATP-dep_AMP-bd_enzyme"/>
</dbReference>
<evidence type="ECO:0000256" key="1">
    <source>
        <dbReference type="ARBA" id="ARBA00004170"/>
    </source>
</evidence>
<evidence type="ECO:0000256" key="2">
    <source>
        <dbReference type="ARBA" id="ARBA00005005"/>
    </source>
</evidence>
<proteinExistence type="inferred from homology"/>
<feature type="domain" description="AMP-binding enzyme C-terminal" evidence="10">
    <location>
        <begin position="470"/>
        <end position="545"/>
    </location>
</feature>
<dbReference type="CDD" id="cd05936">
    <property type="entry name" value="FC-FACS_FadD_like"/>
    <property type="match status" value="1"/>
</dbReference>
<dbReference type="PANTHER" id="PTHR43767:SF8">
    <property type="entry name" value="LONG-CHAIN-FATTY-ACID--COA LIGASE"/>
    <property type="match status" value="1"/>
</dbReference>
<dbReference type="Pfam" id="PF00501">
    <property type="entry name" value="AMP-binding"/>
    <property type="match status" value="1"/>
</dbReference>
<comment type="subcellular location">
    <subcellularLocation>
        <location evidence="1">Membrane</location>
        <topology evidence="1">Peripheral membrane protein</topology>
    </subcellularLocation>
</comment>
<dbReference type="EMBL" id="FMSV02000429">
    <property type="protein sequence ID" value="SEH06099.1"/>
    <property type="molecule type" value="Genomic_DNA"/>
</dbReference>
<dbReference type="SUPFAM" id="SSF56801">
    <property type="entry name" value="Acetyl-CoA synthetase-like"/>
    <property type="match status" value="1"/>
</dbReference>
<dbReference type="FunFam" id="3.40.50.12780:FF:000003">
    <property type="entry name" value="Long-chain-fatty-acid--CoA ligase FadD"/>
    <property type="match status" value="1"/>
</dbReference>
<feature type="domain" description="AMP-dependent synthetase/ligase" evidence="9">
    <location>
        <begin position="31"/>
        <end position="419"/>
    </location>
</feature>
<dbReference type="PROSITE" id="PS00455">
    <property type="entry name" value="AMP_BINDING"/>
    <property type="match status" value="1"/>
</dbReference>
<dbReference type="Gene3D" id="3.30.300.30">
    <property type="match status" value="1"/>
</dbReference>
<evidence type="ECO:0000313" key="12">
    <source>
        <dbReference type="Proteomes" id="UP000236724"/>
    </source>
</evidence>
<sequence>MEKIWLNQYPEGIPAQIDADIWQSIPEGFAQICSEFADNPAFSCMEQTLTFREIQRLSQDFANYLTQELKLEKGSRIALMMPNILQYPVALFGALSAGMTIVNVNPLYTSRELQHQLQDAGVSVIILLDHFAHVLETVIDQTCIQHVIVTSIADLHPFFKRLAINFTVAYVKKMVPDYQLPGTVSFRRALAKGHKKTFQPQDIQPQDLAFLQYTGGTTGVAKGAMLTHRNMIANMQQVQAWLKIRAQVGTEVILTPLPLYHVFSLTANCLVFMRFGAHNILIPNPRDLKQLIADMKHYQITAMTGVNTLFNALSNVKAFREVDFSRFKLTVGGGAAVQASVAKKWKQVTGHHILEGYGLTETSPVVCVVPPDSTDFTGSIGLPLPSVEISLRDDEGQEVTAQQDGELWVRGPQVMAGYWQRPDETAKTLTADGWLKTGDIARMDELGYVYIVDRKKDMILVAGFNVFPNEVETIVAEHEAVDEVACIGIPEKRGGEAVKIFVVLKPGFEVDAKTLKTHCQTHLTEYKVPKKIEFVQALPKSNIGKILRKELRNTGK</sequence>
<dbReference type="InterPro" id="IPR025110">
    <property type="entry name" value="AMP-bd_C"/>
</dbReference>
<keyword evidence="5" id="KW-0472">Membrane</keyword>
<dbReference type="InterPro" id="IPR000873">
    <property type="entry name" value="AMP-dep_synth/lig_dom"/>
</dbReference>
<comment type="pathway">
    <text evidence="2">Lipid metabolism; fatty acid beta-oxidation.</text>
</comment>
<keyword evidence="4 11" id="KW-0436">Ligase</keyword>
<comment type="similarity">
    <text evidence="3">Belongs to the ATP-dependent AMP-binding enzyme family.</text>
</comment>
<dbReference type="GO" id="GO:0016020">
    <property type="term" value="C:membrane"/>
    <property type="evidence" value="ECO:0007669"/>
    <property type="project" value="UniProtKB-SubCell"/>
</dbReference>
<evidence type="ECO:0000256" key="8">
    <source>
        <dbReference type="ARBA" id="ARBA00042773"/>
    </source>
</evidence>
<evidence type="ECO:0000256" key="7">
    <source>
        <dbReference type="ARBA" id="ARBA00039545"/>
    </source>
</evidence>
<dbReference type="InterPro" id="IPR042099">
    <property type="entry name" value="ANL_N_sf"/>
</dbReference>
<evidence type="ECO:0000256" key="6">
    <source>
        <dbReference type="ARBA" id="ARBA00026121"/>
    </source>
</evidence>
<dbReference type="InterPro" id="IPR045851">
    <property type="entry name" value="AMP-bd_C_sf"/>
</dbReference>
<name>A0A1H6F9W1_9GAMM</name>
<dbReference type="EC" id="6.2.1.3" evidence="6"/>
<accession>A0A1H6F9W1</accession>
<dbReference type="Proteomes" id="UP000236724">
    <property type="component" value="Unassembled WGS sequence"/>
</dbReference>
<evidence type="ECO:0000256" key="3">
    <source>
        <dbReference type="ARBA" id="ARBA00006432"/>
    </source>
</evidence>
<evidence type="ECO:0000259" key="9">
    <source>
        <dbReference type="Pfam" id="PF00501"/>
    </source>
</evidence>
<evidence type="ECO:0000256" key="4">
    <source>
        <dbReference type="ARBA" id="ARBA00022598"/>
    </source>
</evidence>
<dbReference type="RefSeq" id="WP_103919925.1">
    <property type="nucleotide sequence ID" value="NZ_FMSV02000429.1"/>
</dbReference>
<reference evidence="11 12" key="1">
    <citation type="submission" date="2016-10" db="EMBL/GenBank/DDBJ databases">
        <authorList>
            <person name="de Groot N.N."/>
        </authorList>
    </citation>
    <scope>NUCLEOTIDE SEQUENCE [LARGE SCALE GENOMIC DNA]</scope>
    <source>
        <strain evidence="11">MBHS1</strain>
    </source>
</reference>
<dbReference type="Pfam" id="PF13193">
    <property type="entry name" value="AMP-binding_C"/>
    <property type="match status" value="1"/>
</dbReference>
<keyword evidence="12" id="KW-1185">Reference proteome</keyword>
<dbReference type="AlphaFoldDB" id="A0A1H6F9W1"/>
<dbReference type="InterPro" id="IPR020845">
    <property type="entry name" value="AMP-binding_CS"/>
</dbReference>
<protein>
    <recommendedName>
        <fullName evidence="7">Long-chain-fatty-acid--CoA ligase</fullName>
        <ecNumber evidence="6">6.2.1.3</ecNumber>
    </recommendedName>
    <alternativeName>
        <fullName evidence="8">Long-chain acyl-CoA synthetase</fullName>
    </alternativeName>
</protein>
<dbReference type="Gene3D" id="3.40.50.12780">
    <property type="entry name" value="N-terminal domain of ligase-like"/>
    <property type="match status" value="1"/>
</dbReference>
<organism evidence="11 12">
    <name type="scientific">Candidatus Venteria ishoeyi</name>
    <dbReference type="NCBI Taxonomy" id="1899563"/>
    <lineage>
        <taxon>Bacteria</taxon>
        <taxon>Pseudomonadati</taxon>
        <taxon>Pseudomonadota</taxon>
        <taxon>Gammaproteobacteria</taxon>
        <taxon>Thiotrichales</taxon>
        <taxon>Thiotrichaceae</taxon>
        <taxon>Venteria</taxon>
    </lineage>
</organism>
<dbReference type="PANTHER" id="PTHR43767">
    <property type="entry name" value="LONG-CHAIN-FATTY-ACID--COA LIGASE"/>
    <property type="match status" value="1"/>
</dbReference>
<evidence type="ECO:0000313" key="11">
    <source>
        <dbReference type="EMBL" id="SEH06099.1"/>
    </source>
</evidence>
<dbReference type="OrthoDB" id="9803968at2"/>
<evidence type="ECO:0000256" key="5">
    <source>
        <dbReference type="ARBA" id="ARBA00023136"/>
    </source>
</evidence>